<dbReference type="OrthoDB" id="1118915at2"/>
<accession>A0A1M4VFS7</accession>
<dbReference type="RefSeq" id="WP_072999084.1">
    <property type="nucleotide sequence ID" value="NZ_FQUM01000002.1"/>
</dbReference>
<keyword evidence="3" id="KW-1185">Reference proteome</keyword>
<protein>
    <recommendedName>
        <fullName evidence="4">Tetratricopeptide repeat-containing protein</fullName>
    </recommendedName>
</protein>
<dbReference type="Proteomes" id="UP000184164">
    <property type="component" value="Unassembled WGS sequence"/>
</dbReference>
<proteinExistence type="predicted"/>
<dbReference type="EMBL" id="FQUM01000002">
    <property type="protein sequence ID" value="SHE67866.1"/>
    <property type="molecule type" value="Genomic_DNA"/>
</dbReference>
<name>A0A1M4VFS7_9BACT</name>
<gene>
    <name evidence="2" type="ORF">SAMN05444274_10288</name>
</gene>
<keyword evidence="1" id="KW-0732">Signal</keyword>
<dbReference type="STRING" id="1484053.SAMN05444274_10288"/>
<evidence type="ECO:0008006" key="4">
    <source>
        <dbReference type="Google" id="ProtNLM"/>
    </source>
</evidence>
<dbReference type="AlphaFoldDB" id="A0A1M4VFS7"/>
<feature type="chain" id="PRO_5012454464" description="Tetratricopeptide repeat-containing protein" evidence="1">
    <location>
        <begin position="22"/>
        <end position="401"/>
    </location>
</feature>
<evidence type="ECO:0000256" key="1">
    <source>
        <dbReference type="SAM" id="SignalP"/>
    </source>
</evidence>
<evidence type="ECO:0000313" key="2">
    <source>
        <dbReference type="EMBL" id="SHE67866.1"/>
    </source>
</evidence>
<feature type="signal peptide" evidence="1">
    <location>
        <begin position="1"/>
        <end position="21"/>
    </location>
</feature>
<dbReference type="Pfam" id="PF19867">
    <property type="entry name" value="DUF6340"/>
    <property type="match status" value="1"/>
</dbReference>
<organism evidence="2 3">
    <name type="scientific">Mariniphaga anaerophila</name>
    <dbReference type="NCBI Taxonomy" id="1484053"/>
    <lineage>
        <taxon>Bacteria</taxon>
        <taxon>Pseudomonadati</taxon>
        <taxon>Bacteroidota</taxon>
        <taxon>Bacteroidia</taxon>
        <taxon>Marinilabiliales</taxon>
        <taxon>Prolixibacteraceae</taxon>
        <taxon>Mariniphaga</taxon>
    </lineage>
</organism>
<dbReference type="PROSITE" id="PS51257">
    <property type="entry name" value="PROKAR_LIPOPROTEIN"/>
    <property type="match status" value="1"/>
</dbReference>
<reference evidence="2 3" key="1">
    <citation type="submission" date="2016-11" db="EMBL/GenBank/DDBJ databases">
        <authorList>
            <person name="Jaros S."/>
            <person name="Januszkiewicz K."/>
            <person name="Wedrychowicz H."/>
        </authorList>
    </citation>
    <scope>NUCLEOTIDE SEQUENCE [LARGE SCALE GENOMIC DNA]</scope>
    <source>
        <strain evidence="2 3">DSM 26910</strain>
    </source>
</reference>
<evidence type="ECO:0000313" key="3">
    <source>
        <dbReference type="Proteomes" id="UP000184164"/>
    </source>
</evidence>
<dbReference type="InterPro" id="IPR045921">
    <property type="entry name" value="DUF6340"/>
</dbReference>
<sequence length="401" mass="46103">MKNSLKLAVLAFFGVFFSACNTLYSSKTTQLEIFVPAKIFFQEKYDTIAIRYNNINAGYNPNFAGYYQNNELVTDTKNTDSIASEIYYNSFLSSLKNSRFFDSIIEIERGNYSNVLFSDSLLRAETDVPNDSLETSDTHLITAPVANFWSLAGHFQPKKEHADIRTIDPELATYTKDELARMRDSIGAKMLLSLDYFATTENELAISNEEAIGVFDVFVVSYWNFFDLENLQLTYFYDRVDTITWDYVDGVVVHPPREEAIKEAAKIASNNFTNFITPHWVDVQRLYYISGQVELKQTNALVAEGKWLEAAEIWKRHVENPNKKIAAKCMFNMALACEMLNQLDAAVDWAVKSYYVFGQKNAVHEHNCKEYINILNQRKLDIKRIEHQYNPQPLRPDKTAG</sequence>